<evidence type="ECO:0000313" key="3">
    <source>
        <dbReference type="Proteomes" id="UP000235836"/>
    </source>
</evidence>
<gene>
    <name evidence="2" type="ORF">CJ203_01555</name>
</gene>
<organism evidence="2 3">
    <name type="scientific">Corynebacterium tuscaniense</name>
    <dbReference type="NCBI Taxonomy" id="302449"/>
    <lineage>
        <taxon>Bacteria</taxon>
        <taxon>Bacillati</taxon>
        <taxon>Actinomycetota</taxon>
        <taxon>Actinomycetes</taxon>
        <taxon>Mycobacteriales</taxon>
        <taxon>Corynebacteriaceae</taxon>
        <taxon>Corynebacterium</taxon>
    </lineage>
</organism>
<keyword evidence="3" id="KW-1185">Reference proteome</keyword>
<accession>A0A2N6T739</accession>
<evidence type="ECO:0008006" key="4">
    <source>
        <dbReference type="Google" id="ProtNLM"/>
    </source>
</evidence>
<protein>
    <recommendedName>
        <fullName evidence="4">1-deoxy-D-xylulose-5-phosphate synthase</fullName>
    </recommendedName>
</protein>
<evidence type="ECO:0000313" key="2">
    <source>
        <dbReference type="EMBL" id="PMC65134.1"/>
    </source>
</evidence>
<keyword evidence="1" id="KW-0472">Membrane</keyword>
<dbReference type="Pfam" id="PF20381">
    <property type="entry name" value="Rv1476"/>
    <property type="match status" value="1"/>
</dbReference>
<sequence length="190" mass="19837">MRIGGTRATGPDAVSSLCASNAPAVGALTFWIMAPVNVDKASLTAQLADDSVAFETDNPMNLLIEPDLLRAVNEASTQEGGPFGYVVLETVGAGPGALRDLAQELLEGTNAHTMIVRAPDATAAVSTELTRAQIEKSEFALIRQPDYAQGIDAFVASIADSGEPHWGTLGAILAALIVLVAVVTHWTVKR</sequence>
<reference evidence="2 3" key="1">
    <citation type="submission" date="2017-09" db="EMBL/GenBank/DDBJ databases">
        <title>Bacterial strain isolated from the female urinary microbiota.</title>
        <authorList>
            <person name="Thomas-White K."/>
            <person name="Kumar N."/>
            <person name="Forster S."/>
            <person name="Putonti C."/>
            <person name="Lawley T."/>
            <person name="Wolfe A.J."/>
        </authorList>
    </citation>
    <scope>NUCLEOTIDE SEQUENCE [LARGE SCALE GENOMIC DNA]</scope>
    <source>
        <strain evidence="2 3">UMB0792</strain>
    </source>
</reference>
<keyword evidence="1" id="KW-1133">Transmembrane helix</keyword>
<dbReference type="InterPro" id="IPR046498">
    <property type="entry name" value="Rv1476-like"/>
</dbReference>
<dbReference type="AlphaFoldDB" id="A0A2N6T739"/>
<comment type="caution">
    <text evidence="2">The sequence shown here is derived from an EMBL/GenBank/DDBJ whole genome shotgun (WGS) entry which is preliminary data.</text>
</comment>
<dbReference type="Proteomes" id="UP000235836">
    <property type="component" value="Unassembled WGS sequence"/>
</dbReference>
<feature type="transmembrane region" description="Helical" evidence="1">
    <location>
        <begin position="166"/>
        <end position="188"/>
    </location>
</feature>
<dbReference type="EMBL" id="PNHG01000002">
    <property type="protein sequence ID" value="PMC65134.1"/>
    <property type="molecule type" value="Genomic_DNA"/>
</dbReference>
<keyword evidence="1" id="KW-0812">Transmembrane</keyword>
<evidence type="ECO:0000256" key="1">
    <source>
        <dbReference type="SAM" id="Phobius"/>
    </source>
</evidence>
<name>A0A2N6T739_9CORY</name>
<proteinExistence type="predicted"/>